<evidence type="ECO:0000313" key="11">
    <source>
        <dbReference type="Proteomes" id="UP000008204"/>
    </source>
</evidence>
<dbReference type="PANTHER" id="PTHR33908:SF3">
    <property type="entry name" value="UNDECAPRENYL PHOSPHATE-ALPHA-4-AMINO-4-DEOXY-L-ARABINOSE ARABINOSYL TRANSFERASE"/>
    <property type="match status" value="1"/>
</dbReference>
<dbReference type="OrthoDB" id="495800at2"/>
<protein>
    <recommendedName>
        <fullName evidence="9">Glycosyltransferase RgtA/B/C/D-like domain-containing protein</fullName>
    </recommendedName>
</protein>
<feature type="transmembrane region" description="Helical" evidence="8">
    <location>
        <begin position="15"/>
        <end position="33"/>
    </location>
</feature>
<feature type="transmembrane region" description="Helical" evidence="8">
    <location>
        <begin position="344"/>
        <end position="361"/>
    </location>
</feature>
<dbReference type="PANTHER" id="PTHR33908">
    <property type="entry name" value="MANNOSYLTRANSFERASE YKCB-RELATED"/>
    <property type="match status" value="1"/>
</dbReference>
<evidence type="ECO:0000256" key="5">
    <source>
        <dbReference type="ARBA" id="ARBA00022692"/>
    </source>
</evidence>
<feature type="transmembrane region" description="Helical" evidence="8">
    <location>
        <begin position="148"/>
        <end position="167"/>
    </location>
</feature>
<feature type="transmembrane region" description="Helical" evidence="8">
    <location>
        <begin position="316"/>
        <end position="337"/>
    </location>
</feature>
<evidence type="ECO:0000256" key="2">
    <source>
        <dbReference type="ARBA" id="ARBA00022475"/>
    </source>
</evidence>
<keyword evidence="2" id="KW-1003">Cell membrane</keyword>
<keyword evidence="4" id="KW-0808">Transferase</keyword>
<keyword evidence="6 8" id="KW-1133">Transmembrane helix</keyword>
<dbReference type="KEGG" id="cyp:PCC8801_4118"/>
<dbReference type="STRING" id="41431.PCC8801_4118"/>
<evidence type="ECO:0000256" key="4">
    <source>
        <dbReference type="ARBA" id="ARBA00022679"/>
    </source>
</evidence>
<evidence type="ECO:0000256" key="7">
    <source>
        <dbReference type="ARBA" id="ARBA00023136"/>
    </source>
</evidence>
<name>B7K5Z7_RIPO1</name>
<feature type="transmembrane region" description="Helical" evidence="8">
    <location>
        <begin position="376"/>
        <end position="393"/>
    </location>
</feature>
<dbReference type="eggNOG" id="COG5305">
    <property type="taxonomic scope" value="Bacteria"/>
</dbReference>
<dbReference type="Pfam" id="PF13231">
    <property type="entry name" value="PMT_2"/>
    <property type="match status" value="1"/>
</dbReference>
<comment type="subcellular location">
    <subcellularLocation>
        <location evidence="1">Cell membrane</location>
        <topology evidence="1">Multi-pass membrane protein</topology>
    </subcellularLocation>
</comment>
<evidence type="ECO:0000259" key="9">
    <source>
        <dbReference type="Pfam" id="PF13231"/>
    </source>
</evidence>
<dbReference type="InterPro" id="IPR050297">
    <property type="entry name" value="LipidA_mod_glycosyltrf_83"/>
</dbReference>
<feature type="transmembrane region" description="Helical" evidence="8">
    <location>
        <begin position="212"/>
        <end position="239"/>
    </location>
</feature>
<evidence type="ECO:0000256" key="6">
    <source>
        <dbReference type="ARBA" id="ARBA00022989"/>
    </source>
</evidence>
<keyword evidence="11" id="KW-1185">Reference proteome</keyword>
<dbReference type="EMBL" id="CP001287">
    <property type="protein sequence ID" value="ACK68050.1"/>
    <property type="molecule type" value="Genomic_DNA"/>
</dbReference>
<proteinExistence type="predicted"/>
<feature type="domain" description="Glycosyltransferase RgtA/B/C/D-like" evidence="9">
    <location>
        <begin position="99"/>
        <end position="267"/>
    </location>
</feature>
<reference evidence="11" key="1">
    <citation type="journal article" date="2011" name="MBio">
        <title>Novel metabolic attributes of the genus Cyanothece, comprising a group of unicellular nitrogen-fixing Cyanobacteria.</title>
        <authorList>
            <person name="Bandyopadhyay A."/>
            <person name="Elvitigala T."/>
            <person name="Welsh E."/>
            <person name="Stockel J."/>
            <person name="Liberton M."/>
            <person name="Min H."/>
            <person name="Sherman L.A."/>
            <person name="Pakrasi H.B."/>
        </authorList>
    </citation>
    <scope>NUCLEOTIDE SEQUENCE [LARGE SCALE GENOMIC DNA]</scope>
    <source>
        <strain evidence="11">PCC 8801</strain>
    </source>
</reference>
<dbReference type="GO" id="GO:0016763">
    <property type="term" value="F:pentosyltransferase activity"/>
    <property type="evidence" value="ECO:0007669"/>
    <property type="project" value="TreeGrafter"/>
</dbReference>
<dbReference type="GO" id="GO:0005886">
    <property type="term" value="C:plasma membrane"/>
    <property type="evidence" value="ECO:0007669"/>
    <property type="project" value="UniProtKB-SubCell"/>
</dbReference>
<dbReference type="GO" id="GO:0010041">
    <property type="term" value="P:response to iron(III) ion"/>
    <property type="evidence" value="ECO:0007669"/>
    <property type="project" value="TreeGrafter"/>
</dbReference>
<accession>B7K5Z7</accession>
<evidence type="ECO:0000256" key="8">
    <source>
        <dbReference type="SAM" id="Phobius"/>
    </source>
</evidence>
<dbReference type="Proteomes" id="UP000008204">
    <property type="component" value="Chromosome"/>
</dbReference>
<dbReference type="AlphaFoldDB" id="B7K5Z7"/>
<feature type="transmembrane region" description="Helical" evidence="8">
    <location>
        <begin position="174"/>
        <end position="192"/>
    </location>
</feature>
<keyword evidence="7 8" id="KW-0472">Membrane</keyword>
<sequence>MNLSNLIKPKQFQDYFYLVILIIIILGIFFRFYNLDKKVYWHDEVYTSLHLTGYTLPEWQDPLFTGNIIGVDDLQYYLQSNPNKTLNDTLKVLAVDDPHHPPLYYILARYWRQFWGDSINIIRSFSAVCSLLVFPAIYWLAWELFGTSLVGIMSLGLIAISPFFILYAQEAREYSLWTVFVILSNSSLLRAIKLTQKNPNLQNNFYPFWGLYALLTTFSLYTSLVTIFVIIAQTTYTLLTEGLRFTKSVILQGLSVLASLIAFLPWILVFIDNYEQYKLITSWTKEIKLPFFELFKNWGLNLSRIFFDINWNLDNLLIYLVVFLSLVLVIYSLYFLCQNTTKQAWGLIFALIVTPFIFLFIPDLLWGGVRSLSPRYLIPSIIAIYLAVAYLLVNQLTQKNSNKIRIWSIITAIIFSSGVISSAISSQADTWWTKVISSGFPQVSRIINSSDNPLLISNDKSYHPGNIMSLSYLLKSEVKLQLLSEEKGYKIPNNFSNIFLLSPSDEFRKNLENQSSVKLKKVFSDSHLQLWKI</sequence>
<feature type="transmembrane region" description="Helical" evidence="8">
    <location>
        <begin position="405"/>
        <end position="424"/>
    </location>
</feature>
<dbReference type="InterPro" id="IPR038731">
    <property type="entry name" value="RgtA/B/C-like"/>
</dbReference>
<dbReference type="GO" id="GO:0009103">
    <property type="term" value="P:lipopolysaccharide biosynthetic process"/>
    <property type="evidence" value="ECO:0007669"/>
    <property type="project" value="UniProtKB-ARBA"/>
</dbReference>
<keyword evidence="3" id="KW-0328">Glycosyltransferase</keyword>
<gene>
    <name evidence="10" type="ordered locus">PCC8801_4118</name>
</gene>
<dbReference type="HOGENOM" id="CLU_037292_0_0_3"/>
<feature type="transmembrane region" description="Helical" evidence="8">
    <location>
        <begin position="121"/>
        <end position="142"/>
    </location>
</feature>
<evidence type="ECO:0000313" key="10">
    <source>
        <dbReference type="EMBL" id="ACK68050.1"/>
    </source>
</evidence>
<organism evidence="10 11">
    <name type="scientific">Rippkaea orientalis (strain PCC 8801 / RF-1)</name>
    <name type="common">Cyanothece sp. (strain PCC 8801)</name>
    <dbReference type="NCBI Taxonomy" id="41431"/>
    <lineage>
        <taxon>Bacteria</taxon>
        <taxon>Bacillati</taxon>
        <taxon>Cyanobacteriota</taxon>
        <taxon>Cyanophyceae</taxon>
        <taxon>Oscillatoriophycideae</taxon>
        <taxon>Chroococcales</taxon>
        <taxon>Aphanothecaceae</taxon>
        <taxon>Rippkaea</taxon>
        <taxon>Rippkaea orientalis</taxon>
    </lineage>
</organism>
<evidence type="ECO:0000256" key="1">
    <source>
        <dbReference type="ARBA" id="ARBA00004651"/>
    </source>
</evidence>
<feature type="transmembrane region" description="Helical" evidence="8">
    <location>
        <begin position="251"/>
        <end position="271"/>
    </location>
</feature>
<evidence type="ECO:0000256" key="3">
    <source>
        <dbReference type="ARBA" id="ARBA00022676"/>
    </source>
</evidence>
<dbReference type="RefSeq" id="WP_015957284.1">
    <property type="nucleotide sequence ID" value="NC_011726.1"/>
</dbReference>
<keyword evidence="5 8" id="KW-0812">Transmembrane</keyword>